<dbReference type="EMBL" id="PTQR01000038">
    <property type="protein sequence ID" value="TKX24830.1"/>
    <property type="molecule type" value="Genomic_DNA"/>
</dbReference>
<feature type="compositionally biased region" description="Low complexity" evidence="13">
    <location>
        <begin position="582"/>
        <end position="624"/>
    </location>
</feature>
<comment type="caution">
    <text evidence="16">The sequence shown here is derived from an EMBL/GenBank/DDBJ whole genome shotgun (WGS) entry which is preliminary data.</text>
</comment>
<feature type="domain" description="VHS" evidence="15">
    <location>
        <begin position="16"/>
        <end position="145"/>
    </location>
</feature>
<feature type="compositionally biased region" description="Polar residues" evidence="13">
    <location>
        <begin position="565"/>
        <end position="581"/>
    </location>
</feature>
<dbReference type="CDD" id="cd21386">
    <property type="entry name" value="GAT_Hse1"/>
    <property type="match status" value="1"/>
</dbReference>
<dbReference type="InterPro" id="IPR003903">
    <property type="entry name" value="UIM_dom"/>
</dbReference>
<keyword evidence="11" id="KW-0472">Membrane</keyword>
<evidence type="ECO:0000256" key="5">
    <source>
        <dbReference type="ARBA" id="ARBA00017923"/>
    </source>
</evidence>
<evidence type="ECO:0000256" key="7">
    <source>
        <dbReference type="ARBA" id="ARBA00022443"/>
    </source>
</evidence>
<evidence type="ECO:0000256" key="4">
    <source>
        <dbReference type="ARBA" id="ARBA00011446"/>
    </source>
</evidence>
<name>A0A4U7B6A3_9PEZI</name>
<evidence type="ECO:0000256" key="8">
    <source>
        <dbReference type="ARBA" id="ARBA00022448"/>
    </source>
</evidence>
<evidence type="ECO:0000259" key="14">
    <source>
        <dbReference type="PROSITE" id="PS50002"/>
    </source>
</evidence>
<dbReference type="InterPro" id="IPR050670">
    <property type="entry name" value="STAM"/>
</dbReference>
<dbReference type="CDD" id="cd16978">
    <property type="entry name" value="VHS_HSE1"/>
    <property type="match status" value="1"/>
</dbReference>
<comment type="subcellular location">
    <subcellularLocation>
        <location evidence="2">Endosome membrane</location>
        <topology evidence="2">Peripheral membrane protein</topology>
        <orientation evidence="2">Cytoplasmic side</orientation>
    </subcellularLocation>
</comment>
<evidence type="ECO:0000256" key="10">
    <source>
        <dbReference type="ARBA" id="ARBA00022927"/>
    </source>
</evidence>
<dbReference type="SUPFAM" id="SSF50044">
    <property type="entry name" value="SH3-domain"/>
    <property type="match status" value="1"/>
</dbReference>
<dbReference type="InterPro" id="IPR008942">
    <property type="entry name" value="ENTH_VHS"/>
</dbReference>
<dbReference type="PANTHER" id="PTHR45929:SF3">
    <property type="entry name" value="JAK PATHWAY SIGNAL TRANSDUCTION ADAPTOR MOLECULE"/>
    <property type="match status" value="1"/>
</dbReference>
<dbReference type="CDD" id="cd11805">
    <property type="entry name" value="SH3_GRB2_like_C"/>
    <property type="match status" value="1"/>
</dbReference>
<dbReference type="PRINTS" id="PR01887">
    <property type="entry name" value="SPECTRNALPHA"/>
</dbReference>
<dbReference type="Proteomes" id="UP000308133">
    <property type="component" value="Unassembled WGS sequence"/>
</dbReference>
<gene>
    <name evidence="16" type="ORF">C1H76_3005</name>
</gene>
<dbReference type="SMART" id="SM00326">
    <property type="entry name" value="SH3"/>
    <property type="match status" value="1"/>
</dbReference>
<evidence type="ECO:0000259" key="15">
    <source>
        <dbReference type="PROSITE" id="PS50179"/>
    </source>
</evidence>
<reference evidence="16 17" key="1">
    <citation type="submission" date="2018-02" db="EMBL/GenBank/DDBJ databases">
        <title>Draft genome sequences of Elsinoe sp., causing black scab on jojoba.</title>
        <authorList>
            <person name="Stodart B."/>
            <person name="Jeffress S."/>
            <person name="Ash G."/>
            <person name="Arun Chinnappa K."/>
        </authorList>
    </citation>
    <scope>NUCLEOTIDE SEQUENCE [LARGE SCALE GENOMIC DNA]</scope>
    <source>
        <strain evidence="16 17">Hillstone_2</strain>
    </source>
</reference>
<protein>
    <recommendedName>
        <fullName evidence="5">Class E vacuolar protein-sorting machinery protein HSE1</fullName>
    </recommendedName>
    <alternativeName>
        <fullName evidence="6">Class E vacuolar protein-sorting machinery protein hse1</fullName>
    </alternativeName>
</protein>
<dbReference type="FunFam" id="2.30.30.40:FF:000072">
    <property type="entry name" value="Unconventional Myosin IB"/>
    <property type="match status" value="1"/>
</dbReference>
<evidence type="ECO:0000256" key="6">
    <source>
        <dbReference type="ARBA" id="ARBA00018978"/>
    </source>
</evidence>
<comment type="function">
    <text evidence="1">Component of the ESCRT-0 complex which is the sorting receptor for ubiquitinated cargo proteins at the multivesicular body (MVB).</text>
</comment>
<dbReference type="GO" id="GO:0043130">
    <property type="term" value="F:ubiquitin binding"/>
    <property type="evidence" value="ECO:0007669"/>
    <property type="project" value="InterPro"/>
</dbReference>
<feature type="region of interest" description="Disordered" evidence="13">
    <location>
        <begin position="373"/>
        <end position="702"/>
    </location>
</feature>
<feature type="compositionally biased region" description="Pro residues" evidence="13">
    <location>
        <begin position="625"/>
        <end position="639"/>
    </location>
</feature>
<dbReference type="InterPro" id="IPR004152">
    <property type="entry name" value="GAT_dom"/>
</dbReference>
<feature type="compositionally biased region" description="Low complexity" evidence="13">
    <location>
        <begin position="388"/>
        <end position="438"/>
    </location>
</feature>
<comment type="similarity">
    <text evidence="3">Belongs to the STAM family.</text>
</comment>
<dbReference type="Gene3D" id="1.25.40.90">
    <property type="match status" value="1"/>
</dbReference>
<dbReference type="InterPro" id="IPR002014">
    <property type="entry name" value="VHS_dom"/>
</dbReference>
<dbReference type="SUPFAM" id="SSF48464">
    <property type="entry name" value="ENTH/VHS domain"/>
    <property type="match status" value="1"/>
</dbReference>
<dbReference type="GO" id="GO:0043328">
    <property type="term" value="P:protein transport to vacuole involved in ubiquitin-dependent protein catabolic process via the multivesicular body sorting pathway"/>
    <property type="evidence" value="ECO:0007669"/>
    <property type="project" value="TreeGrafter"/>
</dbReference>
<feature type="compositionally biased region" description="Low complexity" evidence="13">
    <location>
        <begin position="536"/>
        <end position="555"/>
    </location>
</feature>
<evidence type="ECO:0000256" key="3">
    <source>
        <dbReference type="ARBA" id="ARBA00009666"/>
    </source>
</evidence>
<keyword evidence="10" id="KW-0653">Protein transport</keyword>
<dbReference type="PRINTS" id="PR00452">
    <property type="entry name" value="SH3DOMAIN"/>
</dbReference>
<evidence type="ECO:0000256" key="2">
    <source>
        <dbReference type="ARBA" id="ARBA00004125"/>
    </source>
</evidence>
<evidence type="ECO:0000313" key="16">
    <source>
        <dbReference type="EMBL" id="TKX24830.1"/>
    </source>
</evidence>
<dbReference type="Pfam" id="PF00018">
    <property type="entry name" value="SH3_1"/>
    <property type="match status" value="1"/>
</dbReference>
<evidence type="ECO:0000313" key="17">
    <source>
        <dbReference type="Proteomes" id="UP000308133"/>
    </source>
</evidence>
<dbReference type="InterPro" id="IPR036028">
    <property type="entry name" value="SH3-like_dom_sf"/>
</dbReference>
<keyword evidence="9" id="KW-0967">Endosome</keyword>
<dbReference type="SMART" id="SM00726">
    <property type="entry name" value="UIM"/>
    <property type="match status" value="1"/>
</dbReference>
<feature type="compositionally biased region" description="Pro residues" evidence="13">
    <location>
        <begin position="466"/>
        <end position="483"/>
    </location>
</feature>
<dbReference type="GO" id="GO:0033565">
    <property type="term" value="C:ESCRT-0 complex"/>
    <property type="evidence" value="ECO:0007669"/>
    <property type="project" value="TreeGrafter"/>
</dbReference>
<dbReference type="PROSITE" id="PS50330">
    <property type="entry name" value="UIM"/>
    <property type="match status" value="1"/>
</dbReference>
<dbReference type="InterPro" id="IPR001452">
    <property type="entry name" value="SH3_domain"/>
</dbReference>
<proteinExistence type="inferred from homology"/>
<comment type="subunit">
    <text evidence="4">Component of the ESCRT-0 complex composed of HSE1 and VPS27.</text>
</comment>
<accession>A0A4U7B6A3</accession>
<dbReference type="GO" id="GO:0035091">
    <property type="term" value="F:phosphatidylinositol binding"/>
    <property type="evidence" value="ECO:0007669"/>
    <property type="project" value="InterPro"/>
</dbReference>
<sequence length="702" mass="77329">MFRAQANQFDEAVAKATDENLTSENWALILDVCDRVSASPQGPANAVAALIKRLSHRNANVQLYTLELANALSQNCGPPIHRELSSRSFTDALIRLAGDRNVHQQVKSKVLERMEGWTEMFGKDPDLGIMEGAYERLKRTNPTLVAPSKPVKREIEDTDRKKEDEELQMALALSLKEAPKGEEKKVGTDAARQDADGVGQRAAEAQRAQQGTTAATVSRVRALYDFSPSEAGELAFRKGDVIAVLESVYKDWWKGSLRGNTGIFPLNYVEKLQDPTKEEMEKDAMMEGEVFAQIRNVEKLLALLSVRSEGGMGAKDAGTEEEIQELYNQTLAIRPKLIELIGKYSQKKDDFTQLNEKFIKARRDYEALLESSMSQPPAGYGYPGARVPSGPYQHGYPPQGAYPPQQATPAQYPQQRPQPQQAQPSYSQPPQQQQQQYYQPPPSTAPADPYTHTNGSSSAFHFLPSGAPPPQSQPQHAPPPSETPKPLSTAVPQVDSPYSPQPTFSNRPQSIHTLNSGNPQELATTGYESPVDNRHSYPSAQSFPPQQQAQQTPAPYDVKPYAALPSQQPNFNARPQKQASFESAAPSAPGAYPPEGQAQGYAPQHQQQQQYQHQAQQQGQQGQSYPPPPQPEFAPPQPPQQQQGQYRAYSPNVQGSVAPPPTQQGQQQGQAQAQYPGQPVMGQPLQQVPQQVAQGGEEDYYR</sequence>
<dbReference type="PROSITE" id="PS50179">
    <property type="entry name" value="VHS"/>
    <property type="match status" value="1"/>
</dbReference>
<dbReference type="Gene3D" id="1.20.5.1940">
    <property type="match status" value="1"/>
</dbReference>
<dbReference type="SMART" id="SM00288">
    <property type="entry name" value="VHS"/>
    <property type="match status" value="1"/>
</dbReference>
<dbReference type="Pfam" id="PF00790">
    <property type="entry name" value="VHS"/>
    <property type="match status" value="1"/>
</dbReference>
<evidence type="ECO:0000256" key="9">
    <source>
        <dbReference type="ARBA" id="ARBA00022753"/>
    </source>
</evidence>
<dbReference type="Gene3D" id="2.30.30.40">
    <property type="entry name" value="SH3 Domains"/>
    <property type="match status" value="1"/>
</dbReference>
<evidence type="ECO:0000256" key="13">
    <source>
        <dbReference type="SAM" id="MobiDB-lite"/>
    </source>
</evidence>
<keyword evidence="8" id="KW-0813">Transport</keyword>
<evidence type="ECO:0000256" key="11">
    <source>
        <dbReference type="ARBA" id="ARBA00023136"/>
    </source>
</evidence>
<evidence type="ECO:0000256" key="1">
    <source>
        <dbReference type="ARBA" id="ARBA00002654"/>
    </source>
</evidence>
<dbReference type="Pfam" id="PF03127">
    <property type="entry name" value="GAT"/>
    <property type="match status" value="1"/>
</dbReference>
<feature type="compositionally biased region" description="Polar residues" evidence="13">
    <location>
        <begin position="496"/>
        <end position="527"/>
    </location>
</feature>
<evidence type="ECO:0000256" key="12">
    <source>
        <dbReference type="PROSITE-ProRule" id="PRU00192"/>
    </source>
</evidence>
<dbReference type="PANTHER" id="PTHR45929">
    <property type="entry name" value="JAK PATHWAY SIGNAL TRANSDUCTION ADAPTOR MOLECULE"/>
    <property type="match status" value="1"/>
</dbReference>
<keyword evidence="7 12" id="KW-0728">SH3 domain</keyword>
<dbReference type="AlphaFoldDB" id="A0A4U7B6A3"/>
<dbReference type="GO" id="GO:0010008">
    <property type="term" value="C:endosome membrane"/>
    <property type="evidence" value="ECO:0007669"/>
    <property type="project" value="UniProtKB-SubCell"/>
</dbReference>
<feature type="compositionally biased region" description="Basic and acidic residues" evidence="13">
    <location>
        <begin position="178"/>
        <end position="195"/>
    </location>
</feature>
<feature type="compositionally biased region" description="Low complexity" evidence="13">
    <location>
        <begin position="663"/>
        <end position="695"/>
    </location>
</feature>
<feature type="region of interest" description="Disordered" evidence="13">
    <location>
        <begin position="178"/>
        <end position="197"/>
    </location>
</feature>
<feature type="domain" description="SH3" evidence="14">
    <location>
        <begin position="215"/>
        <end position="274"/>
    </location>
</feature>
<organism evidence="16 17">
    <name type="scientific">Elsinoe australis</name>
    <dbReference type="NCBI Taxonomy" id="40998"/>
    <lineage>
        <taxon>Eukaryota</taxon>
        <taxon>Fungi</taxon>
        <taxon>Dikarya</taxon>
        <taxon>Ascomycota</taxon>
        <taxon>Pezizomycotina</taxon>
        <taxon>Dothideomycetes</taxon>
        <taxon>Dothideomycetidae</taxon>
        <taxon>Myriangiales</taxon>
        <taxon>Elsinoaceae</taxon>
        <taxon>Elsinoe</taxon>
    </lineage>
</organism>
<feature type="compositionally biased region" description="Low complexity" evidence="13">
    <location>
        <begin position="640"/>
        <end position="651"/>
    </location>
</feature>
<dbReference type="PROSITE" id="PS50002">
    <property type="entry name" value="SH3"/>
    <property type="match status" value="1"/>
</dbReference>